<dbReference type="OrthoDB" id="413361at2759"/>
<organism evidence="1 2">
    <name type="scientific">Clunio marinus</name>
    <dbReference type="NCBI Taxonomy" id="568069"/>
    <lineage>
        <taxon>Eukaryota</taxon>
        <taxon>Metazoa</taxon>
        <taxon>Ecdysozoa</taxon>
        <taxon>Arthropoda</taxon>
        <taxon>Hexapoda</taxon>
        <taxon>Insecta</taxon>
        <taxon>Pterygota</taxon>
        <taxon>Neoptera</taxon>
        <taxon>Endopterygota</taxon>
        <taxon>Diptera</taxon>
        <taxon>Nematocera</taxon>
        <taxon>Chironomoidea</taxon>
        <taxon>Chironomidae</taxon>
        <taxon>Clunio</taxon>
    </lineage>
</organism>
<dbReference type="AlphaFoldDB" id="A0A1J1II05"/>
<proteinExistence type="predicted"/>
<dbReference type="Proteomes" id="UP000183832">
    <property type="component" value="Unassembled WGS sequence"/>
</dbReference>
<sequence length="97" mass="11111">MSDSEESSPTINIIKEESEFHLAEEQLNSSAFDIPILSRESINLVIENNSVHLHSQQIHHVEEEEENNTMSDSGIKIQPLDSTNYESWKIQMRAVQC</sequence>
<reference evidence="1 2" key="1">
    <citation type="submission" date="2015-04" db="EMBL/GenBank/DDBJ databases">
        <authorList>
            <person name="Syromyatnikov M.Y."/>
            <person name="Popov V.N."/>
        </authorList>
    </citation>
    <scope>NUCLEOTIDE SEQUENCE [LARGE SCALE GENOMIC DNA]</scope>
</reference>
<dbReference type="EMBL" id="CVRI01000054">
    <property type="protein sequence ID" value="CRK99843.1"/>
    <property type="molecule type" value="Genomic_DNA"/>
</dbReference>
<evidence type="ECO:0000313" key="1">
    <source>
        <dbReference type="EMBL" id="CRK99843.1"/>
    </source>
</evidence>
<gene>
    <name evidence="1" type="ORF">CLUMA_CG013146</name>
</gene>
<keyword evidence="2" id="KW-1185">Reference proteome</keyword>
<accession>A0A1J1II05</accession>
<protein>
    <submittedName>
        <fullName evidence="1">CLUMA_CG013146, isoform A</fullName>
    </submittedName>
</protein>
<name>A0A1J1II05_9DIPT</name>
<evidence type="ECO:0000313" key="2">
    <source>
        <dbReference type="Proteomes" id="UP000183832"/>
    </source>
</evidence>